<dbReference type="GO" id="GO:0006231">
    <property type="term" value="P:dTMP biosynthetic process"/>
    <property type="evidence" value="ECO:0007669"/>
    <property type="project" value="TreeGrafter"/>
</dbReference>
<evidence type="ECO:0000256" key="1">
    <source>
        <dbReference type="ARBA" id="ARBA00022603"/>
    </source>
</evidence>
<organism evidence="4 5">
    <name type="scientific">Hoylesella timonensis</name>
    <dbReference type="NCBI Taxonomy" id="386414"/>
    <lineage>
        <taxon>Bacteria</taxon>
        <taxon>Pseudomonadati</taxon>
        <taxon>Bacteroidota</taxon>
        <taxon>Bacteroidia</taxon>
        <taxon>Bacteroidales</taxon>
        <taxon>Prevotellaceae</taxon>
        <taxon>Hoylesella</taxon>
    </lineage>
</organism>
<dbReference type="GO" id="GO:0005829">
    <property type="term" value="C:cytosol"/>
    <property type="evidence" value="ECO:0007669"/>
    <property type="project" value="TreeGrafter"/>
</dbReference>
<dbReference type="Proteomes" id="UP000236634">
    <property type="component" value="Unassembled WGS sequence"/>
</dbReference>
<accession>A0A2K0XMR9</accession>
<dbReference type="PANTHER" id="PTHR11548:SF1">
    <property type="entry name" value="THYMIDYLATE SYNTHASE 1"/>
    <property type="match status" value="1"/>
</dbReference>
<dbReference type="InterPro" id="IPR045097">
    <property type="entry name" value="Thymidate_synth/dCMP_Mease"/>
</dbReference>
<keyword evidence="2" id="KW-0808">Transferase</keyword>
<dbReference type="SUPFAM" id="SSF55831">
    <property type="entry name" value="Thymidylate synthase/dCMP hydroxymethylase"/>
    <property type="match status" value="1"/>
</dbReference>
<dbReference type="Pfam" id="PF00303">
    <property type="entry name" value="Thymidylat_synt"/>
    <property type="match status" value="1"/>
</dbReference>
<dbReference type="Gene3D" id="3.30.572.10">
    <property type="entry name" value="Thymidylate synthase/dCMP hydroxymethylase domain"/>
    <property type="match status" value="2"/>
</dbReference>
<dbReference type="GO" id="GO:0032259">
    <property type="term" value="P:methylation"/>
    <property type="evidence" value="ECO:0007669"/>
    <property type="project" value="UniProtKB-KW"/>
</dbReference>
<evidence type="ECO:0000313" key="5">
    <source>
        <dbReference type="Proteomes" id="UP000236634"/>
    </source>
</evidence>
<gene>
    <name evidence="4" type="ORF">BFS16_01905</name>
</gene>
<dbReference type="PANTHER" id="PTHR11548">
    <property type="entry name" value="THYMIDYLATE SYNTHASE 1"/>
    <property type="match status" value="1"/>
</dbReference>
<dbReference type="RefSeq" id="WP_103002594.1">
    <property type="nucleotide sequence ID" value="NZ_NBAX01000002.1"/>
</dbReference>
<protein>
    <submittedName>
        <fullName evidence="4">Thymidylate synthase</fullName>
    </submittedName>
</protein>
<name>A0A2K0XMR9_9BACT</name>
<feature type="domain" description="Thymidylate synthase/dCMP hydroxymethylase" evidence="3">
    <location>
        <begin position="3"/>
        <end position="201"/>
    </location>
</feature>
<dbReference type="AlphaFoldDB" id="A0A2K0XMR9"/>
<sequence>MNKYYQILDKILEQGKTQTNKKGNIRYLLNEQLSLSPADLLDIFESHGIARKKLRNELQLFMKGERQVERYREAGINWWDYCGSVLVNSYPTYFEKLPPLLARINREKRNSKNYVLFLGETGAESNQAPCLSLIQFQIDDGELVLSAYQRSSDANLGLPADIYHLYLMARQIDLPLKNITLNLGNVHIYENNLERTRVLLGVEENVKFDLNV</sequence>
<evidence type="ECO:0000259" key="3">
    <source>
        <dbReference type="Pfam" id="PF00303"/>
    </source>
</evidence>
<proteinExistence type="predicted"/>
<dbReference type="InterPro" id="IPR023451">
    <property type="entry name" value="Thymidate_synth/dCMP_Mease_dom"/>
</dbReference>
<reference evidence="4 5" key="1">
    <citation type="submission" date="2017-03" db="EMBL/GenBank/DDBJ databases">
        <authorList>
            <person name="Afonso C.L."/>
            <person name="Miller P.J."/>
            <person name="Scott M.A."/>
            <person name="Spackman E."/>
            <person name="Goraichik I."/>
            <person name="Dimitrov K.M."/>
            <person name="Suarez D.L."/>
            <person name="Swayne D.E."/>
        </authorList>
    </citation>
    <scope>NUCLEOTIDE SEQUENCE [LARGE SCALE GENOMIC DNA]</scope>
    <source>
        <strain evidence="4 5">DNF00076</strain>
    </source>
</reference>
<comment type="caution">
    <text evidence="4">The sequence shown here is derived from an EMBL/GenBank/DDBJ whole genome shotgun (WGS) entry which is preliminary data.</text>
</comment>
<dbReference type="EMBL" id="NBAX01000002">
    <property type="protein sequence ID" value="PNP95847.1"/>
    <property type="molecule type" value="Genomic_DNA"/>
</dbReference>
<dbReference type="GO" id="GO:0004799">
    <property type="term" value="F:thymidylate synthase activity"/>
    <property type="evidence" value="ECO:0007669"/>
    <property type="project" value="TreeGrafter"/>
</dbReference>
<evidence type="ECO:0000256" key="2">
    <source>
        <dbReference type="ARBA" id="ARBA00022679"/>
    </source>
</evidence>
<dbReference type="InterPro" id="IPR036926">
    <property type="entry name" value="Thymidate_synth/dCMP_Mease_sf"/>
</dbReference>
<evidence type="ECO:0000313" key="4">
    <source>
        <dbReference type="EMBL" id="PNP95847.1"/>
    </source>
</evidence>
<keyword evidence="1" id="KW-0489">Methyltransferase</keyword>